<evidence type="ECO:0000256" key="1">
    <source>
        <dbReference type="ARBA" id="ARBA00023239"/>
    </source>
</evidence>
<dbReference type="SUPFAM" id="SSF51569">
    <property type="entry name" value="Aldolase"/>
    <property type="match status" value="1"/>
</dbReference>
<gene>
    <name evidence="4" type="ORF">IFO69_07525</name>
</gene>
<dbReference type="PIRSF" id="PIRSF001365">
    <property type="entry name" value="DHDPS"/>
    <property type="match status" value="1"/>
</dbReference>
<dbReference type="PANTHER" id="PTHR42849">
    <property type="entry name" value="N-ACETYLNEURAMINATE LYASE"/>
    <property type="match status" value="1"/>
</dbReference>
<reference evidence="4 5" key="1">
    <citation type="submission" date="2020-09" db="EMBL/GenBank/DDBJ databases">
        <title>Echinicola sp. CAU 1574 isolated from sand of Sido Beach.</title>
        <authorList>
            <person name="Kim W."/>
        </authorList>
    </citation>
    <scope>NUCLEOTIDE SEQUENCE [LARGE SCALE GENOMIC DNA]</scope>
    <source>
        <strain evidence="4 5">CAU 1574</strain>
    </source>
</reference>
<organism evidence="4 5">
    <name type="scientific">Echinicola arenosa</name>
    <dbReference type="NCBI Taxonomy" id="2774144"/>
    <lineage>
        <taxon>Bacteria</taxon>
        <taxon>Pseudomonadati</taxon>
        <taxon>Bacteroidota</taxon>
        <taxon>Cytophagia</taxon>
        <taxon>Cytophagales</taxon>
        <taxon>Cyclobacteriaceae</taxon>
        <taxon>Echinicola</taxon>
    </lineage>
</organism>
<keyword evidence="5" id="KW-1185">Reference proteome</keyword>
<evidence type="ECO:0000313" key="5">
    <source>
        <dbReference type="Proteomes" id="UP000647133"/>
    </source>
</evidence>
<name>A0ABR9AIH5_9BACT</name>
<accession>A0ABR9AIH5</accession>
<dbReference type="Pfam" id="PF00701">
    <property type="entry name" value="DHDPS"/>
    <property type="match status" value="1"/>
</dbReference>
<keyword evidence="2" id="KW-0704">Schiff base</keyword>
<dbReference type="RefSeq" id="WP_192009449.1">
    <property type="nucleotide sequence ID" value="NZ_JACYTQ010000002.1"/>
</dbReference>
<dbReference type="CDD" id="cd00408">
    <property type="entry name" value="DHDPS-like"/>
    <property type="match status" value="1"/>
</dbReference>
<dbReference type="InterPro" id="IPR002220">
    <property type="entry name" value="DapA-like"/>
</dbReference>
<evidence type="ECO:0000313" key="4">
    <source>
        <dbReference type="EMBL" id="MBD8488588.1"/>
    </source>
</evidence>
<dbReference type="PROSITE" id="PS00666">
    <property type="entry name" value="DHDPS_2"/>
    <property type="match status" value="1"/>
</dbReference>
<dbReference type="PANTHER" id="PTHR42849:SF1">
    <property type="entry name" value="N-ACETYLNEURAMINATE LYASE"/>
    <property type="match status" value="1"/>
</dbReference>
<proteinExistence type="inferred from homology"/>
<keyword evidence="1 3" id="KW-0456">Lyase</keyword>
<dbReference type="EMBL" id="JACYTQ010000002">
    <property type="protein sequence ID" value="MBD8488588.1"/>
    <property type="molecule type" value="Genomic_DNA"/>
</dbReference>
<dbReference type="InterPro" id="IPR020625">
    <property type="entry name" value="Schiff_base-form_aldolases_AS"/>
</dbReference>
<sequence length="313" mass="34432">MKTKHTLPQPFKGIVPPMITPLKDETNLDIPGLERLINHIIEGGVHGLFILGTTGESTSLSYALRHELVARTCEIVDGRVPVLVGITDTAAIESLRLADTAEKKGASAVVAAPPYYFNLGQPELIEYYEYLVERLSLPLFLYNMPSHTKIIIEPDTVKTLSKYKGIVGLKDSSANNAYFNNVMNKMKGRSDFSLFVGPEEIMAETVLLGAHGGVNGGANMFPELYVKLFEAAEKGDVLTVKSLHGIVMEISSKLYSLGNFGSSYLKGIKAALNIMGICSDYMASPLHRFREAEREKIANNLEEIKSKMLNLKH</sequence>
<dbReference type="SMART" id="SM01130">
    <property type="entry name" value="DHDPS"/>
    <property type="match status" value="1"/>
</dbReference>
<dbReference type="InterPro" id="IPR013785">
    <property type="entry name" value="Aldolase_TIM"/>
</dbReference>
<comment type="caution">
    <text evidence="4">The sequence shown here is derived from an EMBL/GenBank/DDBJ whole genome shotgun (WGS) entry which is preliminary data.</text>
</comment>
<dbReference type="Proteomes" id="UP000647133">
    <property type="component" value="Unassembled WGS sequence"/>
</dbReference>
<dbReference type="PRINTS" id="PR00146">
    <property type="entry name" value="DHPICSNTHASE"/>
</dbReference>
<evidence type="ECO:0000256" key="3">
    <source>
        <dbReference type="PIRNR" id="PIRNR001365"/>
    </source>
</evidence>
<dbReference type="Gene3D" id="3.20.20.70">
    <property type="entry name" value="Aldolase class I"/>
    <property type="match status" value="1"/>
</dbReference>
<comment type="similarity">
    <text evidence="3">Belongs to the DapA family.</text>
</comment>
<protein>
    <submittedName>
        <fullName evidence="4">Dihydrodipicolinate synthase family protein</fullName>
    </submittedName>
</protein>
<evidence type="ECO:0000256" key="2">
    <source>
        <dbReference type="ARBA" id="ARBA00023270"/>
    </source>
</evidence>